<feature type="signal peptide" evidence="1">
    <location>
        <begin position="1"/>
        <end position="25"/>
    </location>
</feature>
<feature type="chain" id="PRO_5046370925" description="Lipoprotein" evidence="1">
    <location>
        <begin position="26"/>
        <end position="336"/>
    </location>
</feature>
<dbReference type="EMBL" id="CP089984">
    <property type="protein sequence ID" value="WXB17840.1"/>
    <property type="molecule type" value="Genomic_DNA"/>
</dbReference>
<name>A0ABZ2M4G8_9BACT</name>
<organism evidence="2 3">
    <name type="scientific">Pendulispora albinea</name>
    <dbReference type="NCBI Taxonomy" id="2741071"/>
    <lineage>
        <taxon>Bacteria</taxon>
        <taxon>Pseudomonadati</taxon>
        <taxon>Myxococcota</taxon>
        <taxon>Myxococcia</taxon>
        <taxon>Myxococcales</taxon>
        <taxon>Sorangiineae</taxon>
        <taxon>Pendulisporaceae</taxon>
        <taxon>Pendulispora</taxon>
    </lineage>
</organism>
<evidence type="ECO:0000313" key="2">
    <source>
        <dbReference type="EMBL" id="WXB17840.1"/>
    </source>
</evidence>
<keyword evidence="1" id="KW-0732">Signal</keyword>
<sequence length="336" mass="35796">MRTKTIAWTLSLAAYATLATSATLATGCGSGPLALHTPTLSPNPRQGPPVLDFEPISPPLDPEAAIVVPGGVRAPGPAAVLASGIRSEIEARAFHGGEPGGYVARCRLDRFALRRASDKGHGYVIVYADLGCEVKRKADQAPVWRGELRGRSAALGTLQYFSDSSVMDQILADRAISDMTRELASDLAIRVLDLEGKPSARVFADQDAERQLAGVNDTPAGAAALTQDPETVRPFADAAHRRDLDDVSRAAAWNAVAMASAPDRPWLGGIETGIDKNTFIRFFQYKALARHATPPTLRELRTARGSEENDLLLEFLKDLEVPGGLALTGRFPGPGP</sequence>
<keyword evidence="3" id="KW-1185">Reference proteome</keyword>
<dbReference type="RefSeq" id="WP_394827483.1">
    <property type="nucleotide sequence ID" value="NZ_CP089984.1"/>
</dbReference>
<dbReference type="PROSITE" id="PS51257">
    <property type="entry name" value="PROKAR_LIPOPROTEIN"/>
    <property type="match status" value="1"/>
</dbReference>
<reference evidence="2 3" key="1">
    <citation type="submission" date="2021-12" db="EMBL/GenBank/DDBJ databases">
        <title>Discovery of the Pendulisporaceae a myxobacterial family with distinct sporulation behavior and unique specialized metabolism.</title>
        <authorList>
            <person name="Garcia R."/>
            <person name="Popoff A."/>
            <person name="Bader C.D."/>
            <person name="Loehr J."/>
            <person name="Walesch S."/>
            <person name="Walt C."/>
            <person name="Boldt J."/>
            <person name="Bunk B."/>
            <person name="Haeckl F.J.F.P.J."/>
            <person name="Gunesch A.P."/>
            <person name="Birkelbach J."/>
            <person name="Nuebel U."/>
            <person name="Pietschmann T."/>
            <person name="Bach T."/>
            <person name="Mueller R."/>
        </authorList>
    </citation>
    <scope>NUCLEOTIDE SEQUENCE [LARGE SCALE GENOMIC DNA]</scope>
    <source>
        <strain evidence="2 3">MSr11954</strain>
    </source>
</reference>
<protein>
    <recommendedName>
        <fullName evidence="4">Lipoprotein</fullName>
    </recommendedName>
</protein>
<proteinExistence type="predicted"/>
<gene>
    <name evidence="2" type="ORF">LZC94_11310</name>
</gene>
<evidence type="ECO:0000313" key="3">
    <source>
        <dbReference type="Proteomes" id="UP001370348"/>
    </source>
</evidence>
<dbReference type="Proteomes" id="UP001370348">
    <property type="component" value="Chromosome"/>
</dbReference>
<evidence type="ECO:0000256" key="1">
    <source>
        <dbReference type="SAM" id="SignalP"/>
    </source>
</evidence>
<evidence type="ECO:0008006" key="4">
    <source>
        <dbReference type="Google" id="ProtNLM"/>
    </source>
</evidence>
<accession>A0ABZ2M4G8</accession>